<dbReference type="Gene3D" id="3.30.386.10">
    <property type="entry name" value="Chitosanase, subunit A, domain 2"/>
    <property type="match status" value="1"/>
</dbReference>
<dbReference type="CDD" id="cd00978">
    <property type="entry name" value="chitosanase_GH46"/>
    <property type="match status" value="1"/>
</dbReference>
<dbReference type="SUPFAM" id="SSF53955">
    <property type="entry name" value="Lysozyme-like"/>
    <property type="match status" value="1"/>
</dbReference>
<dbReference type="InterPro" id="IPR000400">
    <property type="entry name" value="Glyco_hydro_46"/>
</dbReference>
<dbReference type="InterPro" id="IPR023099">
    <property type="entry name" value="Glyco_hydro_46_N"/>
</dbReference>
<feature type="signal peptide" evidence="1">
    <location>
        <begin position="1"/>
        <end position="32"/>
    </location>
</feature>
<accession>A0A1M6T4V6</accession>
<dbReference type="Proteomes" id="UP000184301">
    <property type="component" value="Unassembled WGS sequence"/>
</dbReference>
<proteinExistence type="predicted"/>
<dbReference type="Pfam" id="PF01374">
    <property type="entry name" value="Glyco_hydro_46"/>
    <property type="match status" value="1"/>
</dbReference>
<keyword evidence="3" id="KW-1185">Reference proteome</keyword>
<keyword evidence="1" id="KW-0732">Signal</keyword>
<dbReference type="OrthoDB" id="1551268at2"/>
<evidence type="ECO:0000313" key="3">
    <source>
        <dbReference type="Proteomes" id="UP000184301"/>
    </source>
</evidence>
<dbReference type="InterPro" id="IPR023346">
    <property type="entry name" value="Lysozyme-like_dom_sf"/>
</dbReference>
<dbReference type="RefSeq" id="WP_073112144.1">
    <property type="nucleotide sequence ID" value="NZ_FQZY01000055.1"/>
</dbReference>
<dbReference type="Gene3D" id="1.20.141.10">
    <property type="entry name" value="Chitosanase, subunit A, domain 1"/>
    <property type="match status" value="1"/>
</dbReference>
<name>A0A1M6T4V6_9FIRM</name>
<dbReference type="STRING" id="1121950.SAMN02745243_03130"/>
<dbReference type="GO" id="GO:0016977">
    <property type="term" value="F:chitosanase activity"/>
    <property type="evidence" value="ECO:0007669"/>
    <property type="project" value="InterPro"/>
</dbReference>
<dbReference type="GO" id="GO:0005576">
    <property type="term" value="C:extracellular region"/>
    <property type="evidence" value="ECO:0007669"/>
    <property type="project" value="InterPro"/>
</dbReference>
<gene>
    <name evidence="2" type="ORF">SAMN02745243_03130</name>
</gene>
<evidence type="ECO:0000256" key="1">
    <source>
        <dbReference type="SAM" id="SignalP"/>
    </source>
</evidence>
<dbReference type="AlphaFoldDB" id="A0A1M6T4V6"/>
<evidence type="ECO:0000313" key="2">
    <source>
        <dbReference type="EMBL" id="SHK52035.1"/>
    </source>
</evidence>
<dbReference type="GO" id="GO:0005975">
    <property type="term" value="P:carbohydrate metabolic process"/>
    <property type="evidence" value="ECO:0007669"/>
    <property type="project" value="InterPro"/>
</dbReference>
<feature type="chain" id="PRO_5038442289" evidence="1">
    <location>
        <begin position="33"/>
        <end position="284"/>
    </location>
</feature>
<sequence>MACKKLTIKKGCFFIISCLILATIFLNGCANKDVRHAEDSANIGTGILRKEVFALVSSAENSSTDYSKQYSYIEDIGDGRGYTAGVIGFTSGTGDLLQVVTEYNKLKPQNNPLKKYLSALKAVVGTDSHEGLGDTFLVDWQTASEDAEMIQAQNAVLDDLYLNPSITFANEDGLGVLGQYIYYDAMVVHGPGDDEDSFNGIRMTAKASADTPAMGGNEKTYLQAFLDARSVIMKKEEAHSDLSRLNTQQAFLEAGNETLELPLRWTMYGEAFELDKSSLSNTNE</sequence>
<organism evidence="2 3">
    <name type="scientific">Hespellia stercorisuis DSM 15480</name>
    <dbReference type="NCBI Taxonomy" id="1121950"/>
    <lineage>
        <taxon>Bacteria</taxon>
        <taxon>Bacillati</taxon>
        <taxon>Bacillota</taxon>
        <taxon>Clostridia</taxon>
        <taxon>Lachnospirales</taxon>
        <taxon>Lachnospiraceae</taxon>
        <taxon>Hespellia</taxon>
    </lineage>
</organism>
<reference evidence="2 3" key="1">
    <citation type="submission" date="2016-11" db="EMBL/GenBank/DDBJ databases">
        <authorList>
            <person name="Jaros S."/>
            <person name="Januszkiewicz K."/>
            <person name="Wedrychowicz H."/>
        </authorList>
    </citation>
    <scope>NUCLEOTIDE SEQUENCE [LARGE SCALE GENOMIC DNA]</scope>
    <source>
        <strain evidence="2 3">DSM 15480</strain>
    </source>
</reference>
<protein>
    <submittedName>
        <fullName evidence="2">Chitosanase</fullName>
    </submittedName>
</protein>
<dbReference type="PROSITE" id="PS60000">
    <property type="entry name" value="CHITOSANASE_46_80"/>
    <property type="match status" value="1"/>
</dbReference>
<dbReference type="EMBL" id="FQZY01000055">
    <property type="protein sequence ID" value="SHK52035.1"/>
    <property type="molecule type" value="Genomic_DNA"/>
</dbReference>